<feature type="transmembrane region" description="Helical" evidence="1">
    <location>
        <begin position="46"/>
        <end position="71"/>
    </location>
</feature>
<protein>
    <submittedName>
        <fullName evidence="2">Protein of uncharacterized function (DUF3036)</fullName>
    </submittedName>
</protein>
<reference evidence="2 3" key="1">
    <citation type="submission" date="2018-06" db="EMBL/GenBank/DDBJ databases">
        <authorList>
            <consortium name="Pathogen Informatics"/>
            <person name="Doyle S."/>
        </authorList>
    </citation>
    <scope>NUCLEOTIDE SEQUENCE [LARGE SCALE GENOMIC DNA]</scope>
    <source>
        <strain evidence="2 3">NCTC11820</strain>
    </source>
</reference>
<organism evidence="2 3">
    <name type="scientific">Mobiluncus curtisii</name>
    <dbReference type="NCBI Taxonomy" id="2051"/>
    <lineage>
        <taxon>Bacteria</taxon>
        <taxon>Bacillati</taxon>
        <taxon>Actinomycetota</taxon>
        <taxon>Actinomycetes</taxon>
        <taxon>Actinomycetales</taxon>
        <taxon>Actinomycetaceae</taxon>
        <taxon>Mobiluncus</taxon>
    </lineage>
</organism>
<gene>
    <name evidence="2" type="ORF">NCTC11820_01058</name>
</gene>
<dbReference type="InterPro" id="IPR021354">
    <property type="entry name" value="DUF2975"/>
</dbReference>
<dbReference type="OMA" id="MKWINLA"/>
<accession>A0A2X2YJV8</accession>
<keyword evidence="1" id="KW-0472">Membrane</keyword>
<dbReference type="GeneID" id="55565639"/>
<evidence type="ECO:0000256" key="1">
    <source>
        <dbReference type="SAM" id="Phobius"/>
    </source>
</evidence>
<feature type="transmembrane region" description="Helical" evidence="1">
    <location>
        <begin position="7"/>
        <end position="34"/>
    </location>
</feature>
<dbReference type="Pfam" id="PF11188">
    <property type="entry name" value="DUF2975"/>
    <property type="match status" value="1"/>
</dbReference>
<feature type="transmembrane region" description="Helical" evidence="1">
    <location>
        <begin position="91"/>
        <end position="112"/>
    </location>
</feature>
<dbReference type="EMBL" id="UASJ01000001">
    <property type="protein sequence ID" value="SQB64706.1"/>
    <property type="molecule type" value="Genomic_DNA"/>
</dbReference>
<dbReference type="RefSeq" id="WP_004006960.1">
    <property type="nucleotide sequence ID" value="NZ_CAMYEK010000001.1"/>
</dbReference>
<dbReference type="AlphaFoldDB" id="A0A2X2YJV8"/>
<evidence type="ECO:0000313" key="2">
    <source>
        <dbReference type="EMBL" id="SQB64706.1"/>
    </source>
</evidence>
<dbReference type="Proteomes" id="UP000250245">
    <property type="component" value="Unassembled WGS sequence"/>
</dbReference>
<proteinExistence type="predicted"/>
<name>A0A2X2YJV8_9ACTO</name>
<keyword evidence="1" id="KW-0812">Transmembrane</keyword>
<sequence length="160" mass="16948">MKFSQIYVILSQIALIAALPGVLLLQLFCAYAAWETGEEFPEVRHLVVPYALAAVAALICVQVLIVALIMLVRAVSKGAFFSAKTMKWINLARLMVAIGPGIVALTGGHMSIFAPATRPEPPLLFLGGIVLGVGLFSLVSLAKSIFQAALDDAAELAEVI</sequence>
<feature type="transmembrane region" description="Helical" evidence="1">
    <location>
        <begin position="124"/>
        <end position="142"/>
    </location>
</feature>
<keyword evidence="1" id="KW-1133">Transmembrane helix</keyword>
<evidence type="ECO:0000313" key="3">
    <source>
        <dbReference type="Proteomes" id="UP000250245"/>
    </source>
</evidence>